<evidence type="ECO:0000313" key="1">
    <source>
        <dbReference type="EMBL" id="NKY89809.1"/>
    </source>
</evidence>
<comment type="caution">
    <text evidence="1">The sequence shown here is derived from an EMBL/GenBank/DDBJ whole genome shotgun (WGS) entry which is preliminary data.</text>
</comment>
<keyword evidence="2" id="KW-1185">Reference proteome</keyword>
<accession>A0A7X6RLJ9</accession>
<reference evidence="1 2" key="1">
    <citation type="submission" date="2020-04" db="EMBL/GenBank/DDBJ databases">
        <title>MicrobeNet Type strains.</title>
        <authorList>
            <person name="Nicholson A.C."/>
        </authorList>
    </citation>
    <scope>NUCLEOTIDE SEQUENCE [LARGE SCALE GENOMIC DNA]</scope>
    <source>
        <strain evidence="1 2">DSM 44445</strain>
    </source>
</reference>
<dbReference type="AlphaFoldDB" id="A0A7X6RLJ9"/>
<dbReference type="RefSeq" id="WP_157171610.1">
    <property type="nucleotide sequence ID" value="NZ_CAWPHS010000060.1"/>
</dbReference>
<dbReference type="EMBL" id="JAAXPE010000063">
    <property type="protein sequence ID" value="NKY89809.1"/>
    <property type="molecule type" value="Genomic_DNA"/>
</dbReference>
<evidence type="ECO:0000313" key="2">
    <source>
        <dbReference type="Proteomes" id="UP000523447"/>
    </source>
</evidence>
<sequence length="52" mass="5845">MKIEDVLDAAAEEAATEMAELLDELAEARRSAVPLAEPLTSWEWIRSFGRRV</sequence>
<proteinExistence type="predicted"/>
<protein>
    <submittedName>
        <fullName evidence="1">Uncharacterized protein</fullName>
    </submittedName>
</protein>
<gene>
    <name evidence="1" type="ORF">HGA07_30015</name>
</gene>
<organism evidence="1 2">
    <name type="scientific">Nocardia veterana</name>
    <dbReference type="NCBI Taxonomy" id="132249"/>
    <lineage>
        <taxon>Bacteria</taxon>
        <taxon>Bacillati</taxon>
        <taxon>Actinomycetota</taxon>
        <taxon>Actinomycetes</taxon>
        <taxon>Mycobacteriales</taxon>
        <taxon>Nocardiaceae</taxon>
        <taxon>Nocardia</taxon>
    </lineage>
</organism>
<dbReference type="Proteomes" id="UP000523447">
    <property type="component" value="Unassembled WGS sequence"/>
</dbReference>
<name>A0A7X6RLJ9_9NOCA</name>